<name>A0A0F9KNS4_9ZZZZ</name>
<dbReference type="AlphaFoldDB" id="A0A0F9KNS4"/>
<gene>
    <name evidence="1" type="ORF">LCGC14_1680700</name>
</gene>
<sequence length="84" mass="9510">MRAEILAGMVKRGLDRRMTEQHLTLMEVDAERAIRDEIKTTTSAVELLALVGEVRAQRAEIKRLRCRFSGLIGPEEHDAQECCS</sequence>
<protein>
    <submittedName>
        <fullName evidence="1">Uncharacterized protein</fullName>
    </submittedName>
</protein>
<evidence type="ECO:0000313" key="1">
    <source>
        <dbReference type="EMBL" id="KKM16950.1"/>
    </source>
</evidence>
<accession>A0A0F9KNS4</accession>
<dbReference type="EMBL" id="LAZR01014561">
    <property type="protein sequence ID" value="KKM16950.1"/>
    <property type="molecule type" value="Genomic_DNA"/>
</dbReference>
<comment type="caution">
    <text evidence="1">The sequence shown here is derived from an EMBL/GenBank/DDBJ whole genome shotgun (WGS) entry which is preliminary data.</text>
</comment>
<reference evidence="1" key="1">
    <citation type="journal article" date="2015" name="Nature">
        <title>Complex archaea that bridge the gap between prokaryotes and eukaryotes.</title>
        <authorList>
            <person name="Spang A."/>
            <person name="Saw J.H."/>
            <person name="Jorgensen S.L."/>
            <person name="Zaremba-Niedzwiedzka K."/>
            <person name="Martijn J."/>
            <person name="Lind A.E."/>
            <person name="van Eijk R."/>
            <person name="Schleper C."/>
            <person name="Guy L."/>
            <person name="Ettema T.J."/>
        </authorList>
    </citation>
    <scope>NUCLEOTIDE SEQUENCE</scope>
</reference>
<organism evidence="1">
    <name type="scientific">marine sediment metagenome</name>
    <dbReference type="NCBI Taxonomy" id="412755"/>
    <lineage>
        <taxon>unclassified sequences</taxon>
        <taxon>metagenomes</taxon>
        <taxon>ecological metagenomes</taxon>
    </lineage>
</organism>
<proteinExistence type="predicted"/>